<dbReference type="Pfam" id="PF00082">
    <property type="entry name" value="Peptidase_S8"/>
    <property type="match status" value="1"/>
</dbReference>
<dbReference type="RefSeq" id="WP_192028934.1">
    <property type="nucleotide sequence ID" value="NZ_JACYTR010000010.1"/>
</dbReference>
<evidence type="ECO:0000256" key="3">
    <source>
        <dbReference type="ARBA" id="ARBA00022801"/>
    </source>
</evidence>
<feature type="region of interest" description="Disordered" evidence="7">
    <location>
        <begin position="276"/>
        <end position="295"/>
    </location>
</feature>
<dbReference type="PRINTS" id="PR00723">
    <property type="entry name" value="SUBTILISIN"/>
</dbReference>
<evidence type="ECO:0000259" key="11">
    <source>
        <dbReference type="Pfam" id="PF20009"/>
    </source>
</evidence>
<dbReference type="Pfam" id="PF20009">
    <property type="entry name" value="GEVED"/>
    <property type="match status" value="1"/>
</dbReference>
<feature type="domain" description="DUF7933" evidence="12">
    <location>
        <begin position="1122"/>
        <end position="1241"/>
    </location>
</feature>
<dbReference type="InterPro" id="IPR057693">
    <property type="entry name" value="DUF7933"/>
</dbReference>
<dbReference type="Gene3D" id="3.50.30.30">
    <property type="match status" value="1"/>
</dbReference>
<dbReference type="Pfam" id="PF25564">
    <property type="entry name" value="DUF7933"/>
    <property type="match status" value="1"/>
</dbReference>
<evidence type="ECO:0000259" key="12">
    <source>
        <dbReference type="Pfam" id="PF25564"/>
    </source>
</evidence>
<feature type="domain" description="Inhibitor I9" evidence="9">
    <location>
        <begin position="144"/>
        <end position="179"/>
    </location>
</feature>
<dbReference type="PANTHER" id="PTHR10795">
    <property type="entry name" value="PROPROTEIN CONVERTASE SUBTILISIN/KEXIN"/>
    <property type="match status" value="1"/>
</dbReference>
<evidence type="ECO:0000259" key="8">
    <source>
        <dbReference type="Pfam" id="PF00082"/>
    </source>
</evidence>
<dbReference type="PROSITE" id="PS00138">
    <property type="entry name" value="SUBTILASE_SER"/>
    <property type="match status" value="1"/>
</dbReference>
<accession>A0AAW3ZHM4</accession>
<evidence type="ECO:0000259" key="10">
    <source>
        <dbReference type="Pfam" id="PF17766"/>
    </source>
</evidence>
<dbReference type="InterPro" id="IPR045474">
    <property type="entry name" value="GEVED"/>
</dbReference>
<dbReference type="PROSITE" id="PS51892">
    <property type="entry name" value="SUBTILASE"/>
    <property type="match status" value="1"/>
</dbReference>
<proteinExistence type="inferred from homology"/>
<dbReference type="InterPro" id="IPR045051">
    <property type="entry name" value="SBT"/>
</dbReference>
<reference evidence="13 14" key="1">
    <citation type="submission" date="2020-09" db="EMBL/GenBank/DDBJ databases">
        <title>Pseudoxanthomonas sp. CAU 1598 isolated from sand of Yaerae Beach.</title>
        <authorList>
            <person name="Kim W."/>
        </authorList>
    </citation>
    <scope>NUCLEOTIDE SEQUENCE [LARGE SCALE GENOMIC DNA]</scope>
    <source>
        <strain evidence="13 14">CAU 1598</strain>
    </source>
</reference>
<feature type="domain" description="GEVED" evidence="11">
    <location>
        <begin position="1316"/>
        <end position="1396"/>
    </location>
</feature>
<keyword evidence="14" id="KW-1185">Reference proteome</keyword>
<name>A0AAW3ZHM4_9GAMM</name>
<evidence type="ECO:0000256" key="2">
    <source>
        <dbReference type="ARBA" id="ARBA00022670"/>
    </source>
</evidence>
<evidence type="ECO:0000256" key="5">
    <source>
        <dbReference type="PIRSR" id="PIRSR615500-1"/>
    </source>
</evidence>
<dbReference type="EMBL" id="JACYTR010000010">
    <property type="protein sequence ID" value="MBD8525588.1"/>
    <property type="molecule type" value="Genomic_DNA"/>
</dbReference>
<dbReference type="Gene3D" id="3.40.50.200">
    <property type="entry name" value="Peptidase S8/S53 domain"/>
    <property type="match status" value="1"/>
</dbReference>
<dbReference type="InterPro" id="IPR023828">
    <property type="entry name" value="Peptidase_S8_Ser-AS"/>
</dbReference>
<dbReference type="SUPFAM" id="SSF52743">
    <property type="entry name" value="Subtilisin-like"/>
    <property type="match status" value="1"/>
</dbReference>
<evidence type="ECO:0000256" key="1">
    <source>
        <dbReference type="ARBA" id="ARBA00011073"/>
    </source>
</evidence>
<dbReference type="InterPro" id="IPR000209">
    <property type="entry name" value="Peptidase_S8/S53_dom"/>
</dbReference>
<dbReference type="InterPro" id="IPR041469">
    <property type="entry name" value="Subtilisin-like_FN3"/>
</dbReference>
<organism evidence="13 14">
    <name type="scientific">Pseudomarimonas arenosa</name>
    <dbReference type="NCBI Taxonomy" id="2774145"/>
    <lineage>
        <taxon>Bacteria</taxon>
        <taxon>Pseudomonadati</taxon>
        <taxon>Pseudomonadota</taxon>
        <taxon>Gammaproteobacteria</taxon>
        <taxon>Lysobacterales</taxon>
        <taxon>Lysobacteraceae</taxon>
        <taxon>Pseudomarimonas</taxon>
    </lineage>
</organism>
<dbReference type="InterPro" id="IPR010259">
    <property type="entry name" value="S8pro/Inhibitor_I9"/>
</dbReference>
<gene>
    <name evidence="13" type="ORF">IFO71_07525</name>
</gene>
<evidence type="ECO:0000313" key="13">
    <source>
        <dbReference type="EMBL" id="MBD8525588.1"/>
    </source>
</evidence>
<feature type="domain" description="Peptidase S8/S53" evidence="8">
    <location>
        <begin position="206"/>
        <end position="650"/>
    </location>
</feature>
<feature type="active site" description="Charge relay system" evidence="5 6">
    <location>
        <position position="215"/>
    </location>
</feature>
<feature type="domain" description="Subtilisin-like protease fibronectin type-III" evidence="10">
    <location>
        <begin position="703"/>
        <end position="799"/>
    </location>
</feature>
<comment type="similarity">
    <text evidence="1 6">Belongs to the peptidase S8 family.</text>
</comment>
<evidence type="ECO:0000256" key="7">
    <source>
        <dbReference type="SAM" id="MobiDB-lite"/>
    </source>
</evidence>
<dbReference type="GO" id="GO:0006508">
    <property type="term" value="P:proteolysis"/>
    <property type="evidence" value="ECO:0007669"/>
    <property type="project" value="UniProtKB-KW"/>
</dbReference>
<sequence length="1412" mass="143777">MSNRISNLGACRSRKPLVGAISIALCAAGLSLGGQAISAEGPVELHKGQVMREPGSRAAKIEAASEYARYTVVLRKAPVAAYRGELPAFAAVPQVTSGRRAGRPEMQSPQAQAYAAFLRQEQDRFLNDASFQLKRSLPALGQMQHAINGVIVELTEDEAARLRKLDDVLFVERDRQLDLLTDRGPTFIGAPSLWDGSANDGAGSQGEGVVVAVLDSGINWESPAFAATGPLDSYVHVNPLGAGNYLGLCGPTAPNADLGRCNDKLIGMFNFASTSPTRSGADDDGHGSHTASTVAGNQRDVNFGGANLTLSGVAPHATVISYKVCIGTCPSSAITQATDDAVSQGIVDLISFSISGGDSPWNQANALGFLNASDAGILVVAAAGNDGPAAGTSDHQEPWVQTVAASTHDRGAIAFEFDLTAPGTPPGNTVDLPVTPGAAPIQSADIVGAPLIVSPTFADGSNDGCSAFAANTFTRAAVPAIAVLQLDGTASNCASSARKANATAAGALGVIFVDQGFLNLGASGNAWSMRMSDWTNVAAAISGDPSTAAASILTPLKAFPSTATPDRIADFSGRGPRPINGQFLVKPDIAAPGVDIIAASLGPGDTTEMLNGTSMATPHVTGSAALIRALQPSWTPMEVKSALMMTAKTTDLLDHNDDPSTPWDRGSGRVDLTVAAKSSLVLNETTTNFSDADPGNGGDISTLNLPSMANGNCVGSCEFTRSVERVRTGSATYNLAISGLPMGAASVNPTNFMLSESGTTSFTVTVDGTMLPAGTWQHGELTLSSSVVGEPDLHMPISVQAAGPSIAFDPTSLEAATATTTTANLDLSNVGNPTLNWSVVTGTQSVNLLNQGPQLGNGFRGSEHPASPTSTGFASDDFLMPAEGTLTRLQSNGFVLGANDLSSATSITFQVYGDDNGKPNGAPGFGTAPLFTFTAAPNAPGVDIAADGIVGDIALDLATAGATSPTLPSGRYWLLVYPSYATSTGSGATGNPLWAAAITGVGAPTNGFAPRSFAPASATPAWVIPTLSGAPGPGPAEAFSMGADGQVTCGASWLSVTSATSGSLGLAGSTTVNVQFDASGLSPGEHFAALCFSSNDAERPIAYLPVRFGVPFPDTNPTLAVDAAPSSLSAFSTSTVTLQLGNPGASVATLTSDLVTALPSGVRVAPSPNASTTCGGTLTATALSNSVTLSSGAQIPFVGSCSVQFDVQPTAEGNYQLNFGVGDLQTDSGSNQSIASASLTVSAPVFPAPYCNVGFPSGVEPISLVQFAGINNASSAAINGTPALQDFTSISGAVGPGLSYTMTVKGNTDGNFTDRVRAYIDWNNDGIFNDDASERYIIGDITNSTGEDAVSASAVITVPALTPLGSVRMRVLKRYSTQPTPCNTAGYGQAEDYTINVIPRVFSDGFEGTTTR</sequence>
<evidence type="ECO:0000256" key="6">
    <source>
        <dbReference type="PROSITE-ProRule" id="PRU01240"/>
    </source>
</evidence>
<dbReference type="Pfam" id="PF17766">
    <property type="entry name" value="fn3_6"/>
    <property type="match status" value="1"/>
</dbReference>
<dbReference type="GO" id="GO:0004252">
    <property type="term" value="F:serine-type endopeptidase activity"/>
    <property type="evidence" value="ECO:0007669"/>
    <property type="project" value="UniProtKB-UniRule"/>
</dbReference>
<evidence type="ECO:0000259" key="9">
    <source>
        <dbReference type="Pfam" id="PF05922"/>
    </source>
</evidence>
<keyword evidence="2 6" id="KW-0645">Protease</keyword>
<comment type="caution">
    <text evidence="13">The sequence shown here is derived from an EMBL/GenBank/DDBJ whole genome shotgun (WGS) entry which is preliminary data.</text>
</comment>
<evidence type="ECO:0000313" key="14">
    <source>
        <dbReference type="Proteomes" id="UP000613768"/>
    </source>
</evidence>
<feature type="active site" description="Charge relay system" evidence="5 6">
    <location>
        <position position="286"/>
    </location>
</feature>
<dbReference type="Gene3D" id="2.60.40.2310">
    <property type="match status" value="1"/>
</dbReference>
<feature type="active site" description="Charge relay system" evidence="5 6">
    <location>
        <position position="614"/>
    </location>
</feature>
<keyword evidence="4 6" id="KW-0720">Serine protease</keyword>
<keyword evidence="3 6" id="KW-0378">Hydrolase</keyword>
<protein>
    <submittedName>
        <fullName evidence="13">S8 family serine peptidase</fullName>
    </submittedName>
</protein>
<dbReference type="Proteomes" id="UP000613768">
    <property type="component" value="Unassembled WGS sequence"/>
</dbReference>
<dbReference type="InterPro" id="IPR036852">
    <property type="entry name" value="Peptidase_S8/S53_dom_sf"/>
</dbReference>
<evidence type="ECO:0000256" key="4">
    <source>
        <dbReference type="ARBA" id="ARBA00022825"/>
    </source>
</evidence>
<dbReference type="InterPro" id="IPR015500">
    <property type="entry name" value="Peptidase_S8_subtilisin-rel"/>
</dbReference>
<dbReference type="Pfam" id="PF05922">
    <property type="entry name" value="Inhibitor_I9"/>
    <property type="match status" value="1"/>
</dbReference>